<gene>
    <name evidence="1" type="ORF">Taro_051053</name>
</gene>
<accession>A0A843XFZ1</accession>
<proteinExistence type="predicted"/>
<reference evidence="1" key="1">
    <citation type="submission" date="2017-07" db="EMBL/GenBank/DDBJ databases">
        <title>Taro Niue Genome Assembly and Annotation.</title>
        <authorList>
            <person name="Atibalentja N."/>
            <person name="Keating K."/>
            <person name="Fields C.J."/>
        </authorList>
    </citation>
    <scope>NUCLEOTIDE SEQUENCE</scope>
    <source>
        <strain evidence="1">Niue_2</strain>
        <tissue evidence="1">Leaf</tissue>
    </source>
</reference>
<sequence>MLSLLRVVQLHVPRMACAGQPTGVSGEKATVEATHSCHDSQGVAFRMQQPDLSRSASEHAVSRRHVLKATEHHVAFWLPEAVRESKRLSVLHLVQRRIVAELGLHLQQCNLYFLFTSGYAPGTGEWLEDRGTCGVAESDEETPWHGAIAVGARRGFGVNRENSEGEFPTKPVTSEAHPYPSTGLWKYGYVTCEIYTKCGVFLCVYTDCRLVSLARLRPVRGRRTRIKYVIGLTGLAEAFRHS</sequence>
<name>A0A843XFZ1_COLES</name>
<evidence type="ECO:0000313" key="1">
    <source>
        <dbReference type="EMBL" id="MQM18067.1"/>
    </source>
</evidence>
<keyword evidence="2" id="KW-1185">Reference proteome</keyword>
<evidence type="ECO:0000313" key="2">
    <source>
        <dbReference type="Proteomes" id="UP000652761"/>
    </source>
</evidence>
<protein>
    <submittedName>
        <fullName evidence="1">Uncharacterized protein</fullName>
    </submittedName>
</protein>
<comment type="caution">
    <text evidence="1">The sequence shown here is derived from an EMBL/GenBank/DDBJ whole genome shotgun (WGS) entry which is preliminary data.</text>
</comment>
<dbReference type="Proteomes" id="UP000652761">
    <property type="component" value="Unassembled WGS sequence"/>
</dbReference>
<organism evidence="1 2">
    <name type="scientific">Colocasia esculenta</name>
    <name type="common">Wild taro</name>
    <name type="synonym">Arum esculentum</name>
    <dbReference type="NCBI Taxonomy" id="4460"/>
    <lineage>
        <taxon>Eukaryota</taxon>
        <taxon>Viridiplantae</taxon>
        <taxon>Streptophyta</taxon>
        <taxon>Embryophyta</taxon>
        <taxon>Tracheophyta</taxon>
        <taxon>Spermatophyta</taxon>
        <taxon>Magnoliopsida</taxon>
        <taxon>Liliopsida</taxon>
        <taxon>Araceae</taxon>
        <taxon>Aroideae</taxon>
        <taxon>Colocasieae</taxon>
        <taxon>Colocasia</taxon>
    </lineage>
</organism>
<dbReference type="EMBL" id="NMUH01007949">
    <property type="protein sequence ID" value="MQM18067.1"/>
    <property type="molecule type" value="Genomic_DNA"/>
</dbReference>
<dbReference type="AlphaFoldDB" id="A0A843XFZ1"/>